<protein>
    <submittedName>
        <fullName evidence="1">Uncharacterized protein</fullName>
    </submittedName>
</protein>
<dbReference type="AlphaFoldDB" id="K3X1K9"/>
<name>K3X1K9_GLOUD</name>
<dbReference type="InParanoid" id="K3X1K9"/>
<reference evidence="2" key="1">
    <citation type="journal article" date="2010" name="Genome Biol.">
        <title>Genome sequence of the necrotrophic plant pathogen Pythium ultimum reveals original pathogenicity mechanisms and effector repertoire.</title>
        <authorList>
            <person name="Levesque C.A."/>
            <person name="Brouwer H."/>
            <person name="Cano L."/>
            <person name="Hamilton J.P."/>
            <person name="Holt C."/>
            <person name="Huitema E."/>
            <person name="Raffaele S."/>
            <person name="Robideau G.P."/>
            <person name="Thines M."/>
            <person name="Win J."/>
            <person name="Zerillo M.M."/>
            <person name="Beakes G.W."/>
            <person name="Boore J.L."/>
            <person name="Busam D."/>
            <person name="Dumas B."/>
            <person name="Ferriera S."/>
            <person name="Fuerstenberg S.I."/>
            <person name="Gachon C.M."/>
            <person name="Gaulin E."/>
            <person name="Govers F."/>
            <person name="Grenville-Briggs L."/>
            <person name="Horner N."/>
            <person name="Hostetler J."/>
            <person name="Jiang R.H."/>
            <person name="Johnson J."/>
            <person name="Krajaejun T."/>
            <person name="Lin H."/>
            <person name="Meijer H.J."/>
            <person name="Moore B."/>
            <person name="Morris P."/>
            <person name="Phuntmart V."/>
            <person name="Puiu D."/>
            <person name="Shetty J."/>
            <person name="Stajich J.E."/>
            <person name="Tripathy S."/>
            <person name="Wawra S."/>
            <person name="van West P."/>
            <person name="Whitty B.R."/>
            <person name="Coutinho P.M."/>
            <person name="Henrissat B."/>
            <person name="Martin F."/>
            <person name="Thomas P.D."/>
            <person name="Tyler B.M."/>
            <person name="De Vries R.P."/>
            <person name="Kamoun S."/>
            <person name="Yandell M."/>
            <person name="Tisserat N."/>
            <person name="Buell C.R."/>
        </authorList>
    </citation>
    <scope>NUCLEOTIDE SEQUENCE</scope>
    <source>
        <strain evidence="2">DAOM:BR144</strain>
    </source>
</reference>
<keyword evidence="2" id="KW-1185">Reference proteome</keyword>
<evidence type="ECO:0000313" key="1">
    <source>
        <dbReference type="EnsemblProtists" id="PYU1_T011108"/>
    </source>
</evidence>
<sequence>MIPDCDPFDEDKFTKKFMLEYGIDNVRGGSYSRVKLLLSEYEAISQQLHGSTDQCFGPFCKSLPVSDNLV</sequence>
<dbReference type="VEuPathDB" id="FungiDB:PYU1_G011084"/>
<reference evidence="1" key="3">
    <citation type="submission" date="2015-02" db="UniProtKB">
        <authorList>
            <consortium name="EnsemblProtists"/>
        </authorList>
    </citation>
    <scope>IDENTIFICATION</scope>
    <source>
        <strain evidence="1">DAOM BR144</strain>
    </source>
</reference>
<dbReference type="EnsemblProtists" id="PYU1_T011108">
    <property type="protein sequence ID" value="PYU1_T011108"/>
    <property type="gene ID" value="PYU1_G011084"/>
</dbReference>
<proteinExistence type="predicted"/>
<dbReference type="EMBL" id="GL376606">
    <property type="status" value="NOT_ANNOTATED_CDS"/>
    <property type="molecule type" value="Genomic_DNA"/>
</dbReference>
<evidence type="ECO:0000313" key="2">
    <source>
        <dbReference type="Proteomes" id="UP000019132"/>
    </source>
</evidence>
<organism evidence="1 2">
    <name type="scientific">Globisporangium ultimum (strain ATCC 200006 / CBS 805.95 / DAOM BR144)</name>
    <name type="common">Pythium ultimum</name>
    <dbReference type="NCBI Taxonomy" id="431595"/>
    <lineage>
        <taxon>Eukaryota</taxon>
        <taxon>Sar</taxon>
        <taxon>Stramenopiles</taxon>
        <taxon>Oomycota</taxon>
        <taxon>Peronosporomycetes</taxon>
        <taxon>Pythiales</taxon>
        <taxon>Pythiaceae</taxon>
        <taxon>Globisporangium</taxon>
    </lineage>
</organism>
<dbReference type="HOGENOM" id="CLU_2763461_0_0_1"/>
<accession>K3X1K9</accession>
<dbReference type="Proteomes" id="UP000019132">
    <property type="component" value="Unassembled WGS sequence"/>
</dbReference>
<reference evidence="2" key="2">
    <citation type="submission" date="2010-04" db="EMBL/GenBank/DDBJ databases">
        <authorList>
            <person name="Buell R."/>
            <person name="Hamilton J."/>
            <person name="Hostetler J."/>
        </authorList>
    </citation>
    <scope>NUCLEOTIDE SEQUENCE [LARGE SCALE GENOMIC DNA]</scope>
    <source>
        <strain evidence="2">DAOM:BR144</strain>
    </source>
</reference>